<protein>
    <submittedName>
        <fullName evidence="1">Unnamed protein product</fullName>
    </submittedName>
</protein>
<dbReference type="OrthoDB" id="117571at2759"/>
<reference evidence="1" key="1">
    <citation type="submission" date="2023-04" db="EMBL/GenBank/DDBJ databases">
        <title>Phytophthora lilii NBRC 32176.</title>
        <authorList>
            <person name="Ichikawa N."/>
            <person name="Sato H."/>
            <person name="Tonouchi N."/>
        </authorList>
    </citation>
    <scope>NUCLEOTIDE SEQUENCE</scope>
    <source>
        <strain evidence="1">NBRC 32176</strain>
    </source>
</reference>
<evidence type="ECO:0000313" key="2">
    <source>
        <dbReference type="Proteomes" id="UP001165083"/>
    </source>
</evidence>
<dbReference type="Proteomes" id="UP001165083">
    <property type="component" value="Unassembled WGS sequence"/>
</dbReference>
<evidence type="ECO:0000313" key="1">
    <source>
        <dbReference type="EMBL" id="GMF26829.1"/>
    </source>
</evidence>
<accession>A0A9W6U695</accession>
<dbReference type="AlphaFoldDB" id="A0A9W6U695"/>
<comment type="caution">
    <text evidence="1">The sequence shown here is derived from an EMBL/GenBank/DDBJ whole genome shotgun (WGS) entry which is preliminary data.</text>
</comment>
<keyword evidence="2" id="KW-1185">Reference proteome</keyword>
<name>A0A9W6U695_9STRA</name>
<sequence length="230" mass="26085">MEDELRELQFNWGKQLPDERTLAMGQRCAFEKFAANRSDAEYQKLLQILCHQQLLFATLQAAIVHAPLHSTGGDLFEALHFVTYDIVDKMLKEKTESKIVTPFSQVHITGCKECTLISSVFVSDIPHPSLEVVYAAVLAYFDSIPAVMKRHFGVELNYWRLNDKHLPVTYVRSVFKGLNMSWTENSIISYEITPSCGMVHIDVVTDDIRHPVSTADASRYSMCGLTISPR</sequence>
<proteinExistence type="predicted"/>
<dbReference type="EMBL" id="BSXW01000631">
    <property type="protein sequence ID" value="GMF26829.1"/>
    <property type="molecule type" value="Genomic_DNA"/>
</dbReference>
<organism evidence="1 2">
    <name type="scientific">Phytophthora lilii</name>
    <dbReference type="NCBI Taxonomy" id="2077276"/>
    <lineage>
        <taxon>Eukaryota</taxon>
        <taxon>Sar</taxon>
        <taxon>Stramenopiles</taxon>
        <taxon>Oomycota</taxon>
        <taxon>Peronosporomycetes</taxon>
        <taxon>Peronosporales</taxon>
        <taxon>Peronosporaceae</taxon>
        <taxon>Phytophthora</taxon>
    </lineage>
</organism>
<gene>
    <name evidence="1" type="ORF">Plil01_001119000</name>
</gene>